<organism evidence="4 5">
    <name type="scientific">Candidatus Marsarchaeota G2 archaeon ECH_B_SAG-G16</name>
    <dbReference type="NCBI Taxonomy" id="1978167"/>
    <lineage>
        <taxon>Archaea</taxon>
        <taxon>Candidatus Marsarchaeota</taxon>
        <taxon>Candidatus Marsarchaeota group 2</taxon>
    </lineage>
</organism>
<dbReference type="InterPro" id="IPR016167">
    <property type="entry name" value="FAD-bd_PCMH_sub1"/>
</dbReference>
<keyword evidence="1" id="KW-0285">Flavoprotein</keyword>
<dbReference type="Pfam" id="PF01565">
    <property type="entry name" value="FAD_binding_4"/>
    <property type="match status" value="1"/>
</dbReference>
<feature type="domain" description="FAD-binding PCMH-type" evidence="3">
    <location>
        <begin position="50"/>
        <end position="235"/>
    </location>
</feature>
<keyword evidence="2" id="KW-0274">FAD</keyword>
<dbReference type="AlphaFoldDB" id="A0A2R6C3M2"/>
<dbReference type="InterPro" id="IPR016169">
    <property type="entry name" value="FAD-bd_PCMH_sub2"/>
</dbReference>
<dbReference type="Gene3D" id="3.30.465.10">
    <property type="match status" value="1"/>
</dbReference>
<dbReference type="SUPFAM" id="SSF55103">
    <property type="entry name" value="FAD-linked oxidases, C-terminal domain"/>
    <property type="match status" value="1"/>
</dbReference>
<evidence type="ECO:0000256" key="2">
    <source>
        <dbReference type="ARBA" id="ARBA00022827"/>
    </source>
</evidence>
<dbReference type="InterPro" id="IPR036318">
    <property type="entry name" value="FAD-bd_PCMH-like_sf"/>
</dbReference>
<dbReference type="SUPFAM" id="SSF56176">
    <property type="entry name" value="FAD-binding/transporter-associated domain-like"/>
    <property type="match status" value="1"/>
</dbReference>
<evidence type="ECO:0000259" key="3">
    <source>
        <dbReference type="PROSITE" id="PS51387"/>
    </source>
</evidence>
<dbReference type="PROSITE" id="PS51387">
    <property type="entry name" value="FAD_PCMH"/>
    <property type="match status" value="1"/>
</dbReference>
<dbReference type="GO" id="GO:1903457">
    <property type="term" value="P:lactate catabolic process"/>
    <property type="evidence" value="ECO:0007669"/>
    <property type="project" value="TreeGrafter"/>
</dbReference>
<dbReference type="PANTHER" id="PTHR11748">
    <property type="entry name" value="D-LACTATE DEHYDROGENASE"/>
    <property type="match status" value="1"/>
</dbReference>
<dbReference type="InterPro" id="IPR016164">
    <property type="entry name" value="FAD-linked_Oxase-like_C"/>
</dbReference>
<proteinExistence type="predicted"/>
<evidence type="ECO:0000256" key="1">
    <source>
        <dbReference type="ARBA" id="ARBA00022630"/>
    </source>
</evidence>
<sequence>MSLKYLQSSRKLGVSPEIIERLKSVLGEENVSTDWTERFMYARSLAWPFLMKYPDVVVRPHTPMDVAQILRIANREKIPVVAKGGIGEGASVPLEGGILIDLTTLNKIDIHPEDKVVVVEAGASWHQMLAELRKYDLTVPIWPTYESAAVASAAFVNPSHGYGSTRYGVVADLCIGVEVAFPNGELLRTGALANEETEFGVFYRYPNGPEFTGLFTQIESNFGVITRLAFKTIDFKKEWLACQYFTFRRDQIDECGKAIFSLVRHEIFDVHFNDRWWVLPAIWEGVVKEMPEDAWFHISIINFGRTDAELRAQEEICRMVMNKYGGKENIEAAERLVGPTRWTPTYEKSNTEPWPAWNLVGHDSWGSRNTRNSGMWLTTSQHFPYRFFKEVYEHHEKIAKEVGIWNERYLPWHDSFACRDSFKTETFVMYNPYDPEDLSKVGEYYIKFFPKIVKMGASFHGLTIQFHGREAMEKLGPLYEWMKKLRDQIDPNHIMNPGTLF</sequence>
<evidence type="ECO:0000313" key="5">
    <source>
        <dbReference type="Proteomes" id="UP000241886"/>
    </source>
</evidence>
<reference evidence="4 5" key="1">
    <citation type="submission" date="2017-04" db="EMBL/GenBank/DDBJ databases">
        <title>Novel microbial lineages endemic to geothermal iron-oxide mats fill important gaps in the evolutionary history of Archaea.</title>
        <authorList>
            <person name="Jay Z.J."/>
            <person name="Beam J.P."/>
            <person name="Dlakic M."/>
            <person name="Rusch D.B."/>
            <person name="Kozubal M.A."/>
            <person name="Inskeep W.P."/>
        </authorList>
    </citation>
    <scope>NUCLEOTIDE SEQUENCE [LARGE SCALE GENOMIC DNA]</scope>
    <source>
        <strain evidence="4">ECH_B_SAG-G16</strain>
    </source>
</reference>
<dbReference type="PANTHER" id="PTHR11748:SF118">
    <property type="entry name" value="ALKYLDIHYDROXYACETONEPHOSPHATE SYNTHASE (PRECURSOR)"/>
    <property type="match status" value="1"/>
</dbReference>
<protein>
    <recommendedName>
        <fullName evidence="3">FAD-binding PCMH-type domain-containing protein</fullName>
    </recommendedName>
</protein>
<dbReference type="Proteomes" id="UP000241886">
    <property type="component" value="Unassembled WGS sequence"/>
</dbReference>
<dbReference type="InterPro" id="IPR016166">
    <property type="entry name" value="FAD-bd_PCMH"/>
</dbReference>
<dbReference type="EMBL" id="NEXO01000028">
    <property type="protein sequence ID" value="PSO05491.1"/>
    <property type="molecule type" value="Genomic_DNA"/>
</dbReference>
<dbReference type="GO" id="GO:0071949">
    <property type="term" value="F:FAD binding"/>
    <property type="evidence" value="ECO:0007669"/>
    <property type="project" value="InterPro"/>
</dbReference>
<comment type="caution">
    <text evidence="4">The sequence shown here is derived from an EMBL/GenBank/DDBJ whole genome shotgun (WGS) entry which is preliminary data.</text>
</comment>
<dbReference type="GO" id="GO:0004458">
    <property type="term" value="F:D-lactate dehydrogenase (cytochrome) activity"/>
    <property type="evidence" value="ECO:0007669"/>
    <property type="project" value="TreeGrafter"/>
</dbReference>
<dbReference type="Gene3D" id="3.30.43.10">
    <property type="entry name" value="Uridine Diphospho-n-acetylenolpyruvylglucosamine Reductase, domain 2"/>
    <property type="match status" value="1"/>
</dbReference>
<accession>A0A2R6C3M2</accession>
<dbReference type="InterPro" id="IPR006094">
    <property type="entry name" value="Oxid_FAD_bind_N"/>
</dbReference>
<name>A0A2R6C3M2_9ARCH</name>
<dbReference type="GO" id="GO:0008720">
    <property type="term" value="F:D-lactate dehydrogenase (NAD+) activity"/>
    <property type="evidence" value="ECO:0007669"/>
    <property type="project" value="TreeGrafter"/>
</dbReference>
<gene>
    <name evidence="4" type="ORF">B9Q13_01725</name>
</gene>
<evidence type="ECO:0000313" key="4">
    <source>
        <dbReference type="EMBL" id="PSO05491.1"/>
    </source>
</evidence>